<reference evidence="10" key="1">
    <citation type="submission" date="2025-08" db="UniProtKB">
        <authorList>
            <consortium name="Ensembl"/>
        </authorList>
    </citation>
    <scope>IDENTIFICATION</scope>
</reference>
<organism evidence="10 11">
    <name type="scientific">Cyprinus carpio carpio</name>
    <dbReference type="NCBI Taxonomy" id="630221"/>
    <lineage>
        <taxon>Eukaryota</taxon>
        <taxon>Metazoa</taxon>
        <taxon>Chordata</taxon>
        <taxon>Craniata</taxon>
        <taxon>Vertebrata</taxon>
        <taxon>Euteleostomi</taxon>
        <taxon>Actinopterygii</taxon>
        <taxon>Neopterygii</taxon>
        <taxon>Teleostei</taxon>
        <taxon>Ostariophysi</taxon>
        <taxon>Cypriniformes</taxon>
        <taxon>Cyprinidae</taxon>
        <taxon>Cyprininae</taxon>
        <taxon>Cyprinus</taxon>
    </lineage>
</organism>
<evidence type="ECO:0000259" key="9">
    <source>
        <dbReference type="PROSITE" id="PS50157"/>
    </source>
</evidence>
<keyword evidence="2" id="KW-0479">Metal-binding</keyword>
<dbReference type="PROSITE" id="PS50157">
    <property type="entry name" value="ZINC_FINGER_C2H2_2"/>
    <property type="match status" value="3"/>
</dbReference>
<dbReference type="FunFam" id="3.30.160.60:FF:001862">
    <property type="entry name" value="Zgc:174563 protein"/>
    <property type="match status" value="1"/>
</dbReference>
<feature type="domain" description="C2H2-type" evidence="9">
    <location>
        <begin position="56"/>
        <end position="82"/>
    </location>
</feature>
<keyword evidence="4 7" id="KW-0863">Zinc-finger</keyword>
<dbReference type="PROSITE" id="PS00028">
    <property type="entry name" value="ZINC_FINGER_C2H2_1"/>
    <property type="match status" value="2"/>
</dbReference>
<dbReference type="GO" id="GO:0008270">
    <property type="term" value="F:zinc ion binding"/>
    <property type="evidence" value="ECO:0007669"/>
    <property type="project" value="UniProtKB-KW"/>
</dbReference>
<dbReference type="OMA" id="ITHRWTH"/>
<dbReference type="GeneTree" id="ENSGT01150000286952"/>
<feature type="region of interest" description="Disordered" evidence="8">
    <location>
        <begin position="81"/>
        <end position="151"/>
    </location>
</feature>
<sequence>MCFECEKTFTSANSLKKHQIIHTGEKPYKCSHCDMRFNRAENLKTHERIHSREKQHTCDQCGKSFAVKHLKQHKRIHAAEKPDHCNPCDERTTTNQTEFTEEAEDREKMCDPESCRMNHHDSEEQTDLMDVNKKGKTEAKKVPSVQKNIHM</sequence>
<dbReference type="SUPFAM" id="SSF57667">
    <property type="entry name" value="beta-beta-alpha zinc fingers"/>
    <property type="match status" value="2"/>
</dbReference>
<evidence type="ECO:0000256" key="2">
    <source>
        <dbReference type="ARBA" id="ARBA00022723"/>
    </source>
</evidence>
<dbReference type="Gene3D" id="3.30.160.60">
    <property type="entry name" value="Classic Zinc Finger"/>
    <property type="match status" value="3"/>
</dbReference>
<dbReference type="InterPro" id="IPR013087">
    <property type="entry name" value="Znf_C2H2_type"/>
</dbReference>
<keyword evidence="3" id="KW-0677">Repeat</keyword>
<dbReference type="GO" id="GO:0000981">
    <property type="term" value="F:DNA-binding transcription factor activity, RNA polymerase II-specific"/>
    <property type="evidence" value="ECO:0007669"/>
    <property type="project" value="TreeGrafter"/>
</dbReference>
<evidence type="ECO:0000256" key="4">
    <source>
        <dbReference type="ARBA" id="ARBA00022771"/>
    </source>
</evidence>
<evidence type="ECO:0000256" key="1">
    <source>
        <dbReference type="ARBA" id="ARBA00004123"/>
    </source>
</evidence>
<evidence type="ECO:0000313" key="10">
    <source>
        <dbReference type="Ensembl" id="ENSCCRP00000105911.1"/>
    </source>
</evidence>
<reference evidence="10" key="2">
    <citation type="submission" date="2025-09" db="UniProtKB">
        <authorList>
            <consortium name="Ensembl"/>
        </authorList>
    </citation>
    <scope>IDENTIFICATION</scope>
</reference>
<dbReference type="Proteomes" id="UP001108240">
    <property type="component" value="Unplaced"/>
</dbReference>
<evidence type="ECO:0000256" key="5">
    <source>
        <dbReference type="ARBA" id="ARBA00022833"/>
    </source>
</evidence>
<dbReference type="GO" id="GO:0005634">
    <property type="term" value="C:nucleus"/>
    <property type="evidence" value="ECO:0007669"/>
    <property type="project" value="UniProtKB-SubCell"/>
</dbReference>
<dbReference type="InterPro" id="IPR036236">
    <property type="entry name" value="Znf_C2H2_sf"/>
</dbReference>
<dbReference type="PANTHER" id="PTHR24394">
    <property type="entry name" value="ZINC FINGER PROTEIN"/>
    <property type="match status" value="1"/>
</dbReference>
<feature type="compositionally biased region" description="Basic and acidic residues" evidence="8">
    <location>
        <begin position="105"/>
        <end position="123"/>
    </location>
</feature>
<keyword evidence="6" id="KW-0539">Nucleus</keyword>
<name>A0A9J7XHT1_CYPCA</name>
<dbReference type="Pfam" id="PF00096">
    <property type="entry name" value="zf-C2H2"/>
    <property type="match status" value="2"/>
</dbReference>
<keyword evidence="11" id="KW-1185">Reference proteome</keyword>
<feature type="domain" description="C2H2-type" evidence="9">
    <location>
        <begin position="1"/>
        <end position="27"/>
    </location>
</feature>
<dbReference type="SMART" id="SM00355">
    <property type="entry name" value="ZnF_C2H2"/>
    <property type="match status" value="3"/>
</dbReference>
<evidence type="ECO:0000256" key="3">
    <source>
        <dbReference type="ARBA" id="ARBA00022737"/>
    </source>
</evidence>
<feature type="compositionally biased region" description="Basic and acidic residues" evidence="8">
    <location>
        <begin position="81"/>
        <end position="92"/>
    </location>
</feature>
<dbReference type="Ensembl" id="ENSCCRT00000141349.1">
    <property type="protein sequence ID" value="ENSCCRP00000105911.1"/>
    <property type="gene ID" value="ENSCCRG00000075094.1"/>
</dbReference>
<feature type="domain" description="C2H2-type" evidence="9">
    <location>
        <begin position="28"/>
        <end position="55"/>
    </location>
</feature>
<evidence type="ECO:0000256" key="7">
    <source>
        <dbReference type="PROSITE-ProRule" id="PRU00042"/>
    </source>
</evidence>
<keyword evidence="5" id="KW-0862">Zinc</keyword>
<protein>
    <recommendedName>
        <fullName evidence="9">C2H2-type domain-containing protein</fullName>
    </recommendedName>
</protein>
<feature type="compositionally biased region" description="Basic and acidic residues" evidence="8">
    <location>
        <begin position="130"/>
        <end position="141"/>
    </location>
</feature>
<comment type="subcellular location">
    <subcellularLocation>
        <location evidence="1">Nucleus</location>
    </subcellularLocation>
</comment>
<evidence type="ECO:0000313" key="11">
    <source>
        <dbReference type="Proteomes" id="UP001108240"/>
    </source>
</evidence>
<dbReference type="PANTHER" id="PTHR24394:SF44">
    <property type="entry name" value="ZINC FINGER PROTEIN 271-LIKE"/>
    <property type="match status" value="1"/>
</dbReference>
<proteinExistence type="predicted"/>
<dbReference type="FunFam" id="3.30.160.60:FF:001498">
    <property type="entry name" value="Zinc finger protein 404"/>
    <property type="match status" value="1"/>
</dbReference>
<evidence type="ECO:0000256" key="6">
    <source>
        <dbReference type="ARBA" id="ARBA00023242"/>
    </source>
</evidence>
<evidence type="ECO:0000256" key="8">
    <source>
        <dbReference type="SAM" id="MobiDB-lite"/>
    </source>
</evidence>
<dbReference type="AlphaFoldDB" id="A0A9J7XHT1"/>
<dbReference type="FunFam" id="3.30.160.60:FF:000624">
    <property type="entry name" value="zinc finger protein 697"/>
    <property type="match status" value="1"/>
</dbReference>
<accession>A0A9J7XHT1</accession>